<organism evidence="2">
    <name type="scientific">Camponotus floridanus</name>
    <name type="common">Florida carpenter ant</name>
    <dbReference type="NCBI Taxonomy" id="104421"/>
    <lineage>
        <taxon>Eukaryota</taxon>
        <taxon>Metazoa</taxon>
        <taxon>Ecdysozoa</taxon>
        <taxon>Arthropoda</taxon>
        <taxon>Hexapoda</taxon>
        <taxon>Insecta</taxon>
        <taxon>Pterygota</taxon>
        <taxon>Neoptera</taxon>
        <taxon>Endopterygota</taxon>
        <taxon>Hymenoptera</taxon>
        <taxon>Apocrita</taxon>
        <taxon>Aculeata</taxon>
        <taxon>Formicoidea</taxon>
        <taxon>Formicidae</taxon>
        <taxon>Formicinae</taxon>
        <taxon>Camponotus</taxon>
    </lineage>
</organism>
<dbReference type="EMBL" id="GL435806">
    <property type="protein sequence ID" value="EFN72596.1"/>
    <property type="molecule type" value="Genomic_DNA"/>
</dbReference>
<reference evidence="1 2" key="1">
    <citation type="journal article" date="2010" name="Science">
        <title>Genomic comparison of the ants Camponotus floridanus and Harpegnathos saltator.</title>
        <authorList>
            <person name="Bonasio R."/>
            <person name="Zhang G."/>
            <person name="Ye C."/>
            <person name="Mutti N.S."/>
            <person name="Fang X."/>
            <person name="Qin N."/>
            <person name="Donahue G."/>
            <person name="Yang P."/>
            <person name="Li Q."/>
            <person name="Li C."/>
            <person name="Zhang P."/>
            <person name="Huang Z."/>
            <person name="Berger S.L."/>
            <person name="Reinberg D."/>
            <person name="Wang J."/>
            <person name="Liebig J."/>
        </authorList>
    </citation>
    <scope>NUCLEOTIDE SEQUENCE [LARGE SCALE GENOMIC DNA]</scope>
    <source>
        <strain evidence="2">C129</strain>
    </source>
</reference>
<dbReference type="Proteomes" id="UP000000311">
    <property type="component" value="Unassembled WGS sequence"/>
</dbReference>
<dbReference type="AlphaFoldDB" id="E2A1V7"/>
<evidence type="ECO:0000313" key="1">
    <source>
        <dbReference type="EMBL" id="EFN72596.1"/>
    </source>
</evidence>
<gene>
    <name evidence="1" type="ORF">EAG_03535</name>
</gene>
<keyword evidence="2" id="KW-1185">Reference proteome</keyword>
<proteinExistence type="predicted"/>
<accession>E2A1V7</accession>
<name>E2A1V7_CAMFO</name>
<protein>
    <submittedName>
        <fullName evidence="1">Uncharacterized protein</fullName>
    </submittedName>
</protein>
<dbReference type="InParanoid" id="E2A1V7"/>
<evidence type="ECO:0000313" key="2">
    <source>
        <dbReference type="Proteomes" id="UP000000311"/>
    </source>
</evidence>
<sequence>MAIINSLFYTTMIYDLAQGIRTILIRYYASFEKIDCGEKPIFNHYFTDETDRRLTLSILSERVDTVVSFRPDRVKVCHIRHNVKDLTDCNVKRDKCDSQESFVRRFSKKIARGSKGSITPVSHRSRRSIRLFPIGIRPTFPTAKPSSLRDGLKEEKEEGRIRIKTHVRPRVEKRGRPYAFKVHAARFSVTKQRKNAGGGGKGLFPGAYNDHNRKVEESYPQNRVTFVRCCAGWFQPPRLGDPRDLGEIERETITSSYRDSRLDLLREDRPSYLQLTLMAIETPLLILFLESTGPKRRLDLPVLRSKDFLGGFNNSQEQINIPIMVQFKFREIGIRHATYSFTLDPTSMTHTMSREDNVWSADIILQQSKNVKVSLKDKRPLLTLIEYTYVYIAWQNNLFVQRQGGLQGGKGVRQPRTKAAITTQHRKWLPSLALCEGVLNWSSRIAVRLAKVAVKTRFPVLMALPSLLDDQTYKYHVVAIPDASVAINYMLRQKSSSGSECVPFSPPLISLYKGTIQSSHWFTEELFVIVVKCGQYRRKLNFLRDTETHDASKEVKEADSLAKREHLVQNDVV</sequence>